<dbReference type="PANTHER" id="PTHR21344">
    <property type="entry name" value="RAL GTPASE-ACTIVATING PROTEIN SUBUNIT BETA"/>
    <property type="match status" value="1"/>
</dbReference>
<dbReference type="EnsemblMetazoa" id="AEPI006985-RA">
    <property type="protein sequence ID" value="AEPI006985-PA"/>
    <property type="gene ID" value="AEPI006985"/>
</dbReference>
<reference evidence="3" key="2">
    <citation type="submission" date="2020-05" db="UniProtKB">
        <authorList>
            <consortium name="EnsemblMetazoa"/>
        </authorList>
    </citation>
    <scope>IDENTIFICATION</scope>
    <source>
        <strain evidence="3">Epiroticus2</strain>
    </source>
</reference>
<reference evidence="4" key="1">
    <citation type="submission" date="2013-03" db="EMBL/GenBank/DDBJ databases">
        <title>The Genome Sequence of Anopheles epiroticus epiroticus2.</title>
        <authorList>
            <consortium name="The Broad Institute Genomics Platform"/>
            <person name="Neafsey D.E."/>
            <person name="Howell P."/>
            <person name="Walker B."/>
            <person name="Young S.K."/>
            <person name="Zeng Q."/>
            <person name="Gargeya S."/>
            <person name="Fitzgerald M."/>
            <person name="Haas B."/>
            <person name="Abouelleil A."/>
            <person name="Allen A.W."/>
            <person name="Alvarado L."/>
            <person name="Arachchi H.M."/>
            <person name="Berlin A.M."/>
            <person name="Chapman S.B."/>
            <person name="Gainer-Dewar J."/>
            <person name="Goldberg J."/>
            <person name="Griggs A."/>
            <person name="Gujja S."/>
            <person name="Hansen M."/>
            <person name="Howarth C."/>
            <person name="Imamovic A."/>
            <person name="Ireland A."/>
            <person name="Larimer J."/>
            <person name="McCowan C."/>
            <person name="Murphy C."/>
            <person name="Pearson M."/>
            <person name="Poon T.W."/>
            <person name="Priest M."/>
            <person name="Roberts A."/>
            <person name="Saif S."/>
            <person name="Shea T."/>
            <person name="Sisk P."/>
            <person name="Sykes S."/>
            <person name="Wortman J."/>
            <person name="Nusbaum C."/>
            <person name="Birren B."/>
        </authorList>
    </citation>
    <scope>NUCLEOTIDE SEQUENCE [LARGE SCALE GENOMIC DNA]</scope>
    <source>
        <strain evidence="4">Epiroticus2</strain>
    </source>
</reference>
<evidence type="ECO:0000259" key="2">
    <source>
        <dbReference type="Pfam" id="PF20412"/>
    </source>
</evidence>
<keyword evidence="4" id="KW-1185">Reference proteome</keyword>
<evidence type="ECO:0000313" key="3">
    <source>
        <dbReference type="EnsemblMetazoa" id="AEPI006985-PA"/>
    </source>
</evidence>
<dbReference type="PANTHER" id="PTHR21344:SF1">
    <property type="entry name" value="RAL GTPASE-ACTIVATING PROTEIN SUBUNIT BETA"/>
    <property type="match status" value="1"/>
</dbReference>
<accession>A0A182PJ71</accession>
<dbReference type="InterPro" id="IPR039930">
    <property type="entry name" value="RALGAPB"/>
</dbReference>
<evidence type="ECO:0000256" key="1">
    <source>
        <dbReference type="SAM" id="MobiDB-lite"/>
    </source>
</evidence>
<feature type="region of interest" description="Disordered" evidence="1">
    <location>
        <begin position="571"/>
        <end position="592"/>
    </location>
</feature>
<dbReference type="Gene3D" id="3.40.50.11210">
    <property type="entry name" value="Rap/Ran-GAP"/>
    <property type="match status" value="1"/>
</dbReference>
<name>A0A182PJ71_9DIPT</name>
<dbReference type="VEuPathDB" id="VectorBase:AEPI006985"/>
<dbReference type="Proteomes" id="UP000075885">
    <property type="component" value="Unassembled WGS sequence"/>
</dbReference>
<dbReference type="InterPro" id="IPR035974">
    <property type="entry name" value="Rap/Ran-GAP_sf"/>
</dbReference>
<feature type="region of interest" description="Disordered" evidence="1">
    <location>
        <begin position="1452"/>
        <end position="1524"/>
    </location>
</feature>
<dbReference type="SUPFAM" id="SSF111347">
    <property type="entry name" value="Rap/Ran-GAP"/>
    <property type="match status" value="2"/>
</dbReference>
<sequence>MYSEWASLYPVIAENINNAQTQSVLGKFSTVGGRDVAAVVIKQLASTLGITNNAEPSNLHTDQEVQWCMDVICHGLSLPLSEHDIIKDGVNIYCEWISAVLPQTKISVPRPIIDDPNTYVRKIIKHLYNLFVPRPGEGTDTINRQAVLCHRVLRTLQDTAQNSQILTVETWEALLLFLLAINEILLAPPIVKDDVGDQLCERVLSVLFEVWLLACSRCFPSPSLWKTFQESCAAWRHRIALVEQWNRVNLVLTAKLLEFTYGPAFPEMKIADEDTHLVPDGMTNDGIAQAWIRFLKILGAPTDLCCPQVISRTPQFIQAVLLNAEGIEPQHHPCLLNLPQIFLKTMKGIAGLVDAFLAQFRMNESNLLENISQLTFTSAGGGGGGSGMHSSSGSMISFRHSGGEIKSNVLRASGGLGGLGLGAALGVVGTSSSTGGSSFSATGSMGFASGPGSNGGVGSGSGSGGGGGVGGCMNNVSVITCSSGAGSAGIQNGANIGFGFSYDTTAAAESSGFCNSKTALLIADTNGSANSPTPPLQRRLAKSFSVAPSLPSAHAVISMAQAKGFTKGSFSGLTSSRSTTNHPNNAPQSASLPSTGFSSMLSLCQENRYPLAANRPRCNSILHLFGEWLFDAAHIGGETWMQNTKSAFLLNLNSICTDAYLSSHKILIFFLERAAEAKRRPSSMIMDNRKGSLSQPPSLSEVNDVAPGLTIDKYESGKAEALGALCRIFCAKKTGEEILPVYLARFYMALHQGLKTNDNRECMETLASILYNSSDLFRIDLEGIQVLLPSFISALELILPEKDLRMRSQNVLINKTELRRAAINVLLSILALPLHFQTLPIRDIMGGPNDRSITFIHLKPRLINILMNALQVETDPQNTHMLLGGLHLCVQDSVTFEETENGTAEALHSLHPTAETSNLLSSDTAHALFVRATYLVCHRLISSWKTDLNVSLAALELLTGLAGMRVKDSDVLECKRAVKWICDYICYQCSRPPPAHIKDLHSTIVAAFQCTSAWLMNHPYLLQDKECLTIVLEVVELGISGSKSVGKPGEPVKFKDEKELKPASMRVRDAAENMLTMILEQIDYFPNECGKQSLSSLLDEVVLAKHSNTSGEYVGELPQEQVIKKFKYFVTENSTVLALFEEPLGNDQDPQPTVTILIRGPFGRHAWTMQLRHLSRSKSGTKYHAPNPGRPVPMNDIMMRQEVEYKYFPDSVDRIPPCVVDYSIPTLDSAEQKIGNQSTKQLARLVEQQVGYEKLSWAETECSVDGLGHAQEASPPSVCHEFQAARLFLSHFGFLTIGQNNASGQKLDGSAPLLTTLDTSKPEFCQDLKILDKMSPRSCDTIHVFYVKAGQSTEAEIIGNMDAENLPSIEPHFWRMLYTIGWPVAVQEHAGWTGFIASSWKIPRENKPNLQQREYKNASPEEWNLNGQKTVLYWADVSSEMAIVVPNRSNKMDITTEDTGDGNSCPSTTYERSVSEIQPRSSSVSSNQPRQYSLDSESSTRYGSMSKSADPIPPVRRRTGATKPSTLYTAPSAKILLVWLESFEDHLTFPIDDLLPYTRAGYSTQHGSMAAIPSSECFIIYLHALSSSLLRVKLQGPVGRMNFAIPLIDGMVVSKRVIGSLIRQTACNMAKRKRLDNDSYQPPHVRRRIKIQEMMQKYKKDLTEPEMLAELFKPSI</sequence>
<evidence type="ECO:0000313" key="4">
    <source>
        <dbReference type="Proteomes" id="UP000075885"/>
    </source>
</evidence>
<dbReference type="GO" id="GO:0005096">
    <property type="term" value="F:GTPase activator activity"/>
    <property type="evidence" value="ECO:0007669"/>
    <property type="project" value="InterPro"/>
</dbReference>
<feature type="compositionally biased region" description="Polar residues" evidence="1">
    <location>
        <begin position="1461"/>
        <end position="1507"/>
    </location>
</feature>
<proteinExistence type="predicted"/>
<dbReference type="InterPro" id="IPR046859">
    <property type="entry name" value="RGPA/RALGAPB_N"/>
</dbReference>
<protein>
    <recommendedName>
        <fullName evidence="2">Ral GTPase-activating protein subunit alpha/beta N-terminal domain-containing protein</fullName>
    </recommendedName>
</protein>
<organism evidence="3 4">
    <name type="scientific">Anopheles epiroticus</name>
    <dbReference type="NCBI Taxonomy" id="199890"/>
    <lineage>
        <taxon>Eukaryota</taxon>
        <taxon>Metazoa</taxon>
        <taxon>Ecdysozoa</taxon>
        <taxon>Arthropoda</taxon>
        <taxon>Hexapoda</taxon>
        <taxon>Insecta</taxon>
        <taxon>Pterygota</taxon>
        <taxon>Neoptera</taxon>
        <taxon>Endopterygota</taxon>
        <taxon>Diptera</taxon>
        <taxon>Nematocera</taxon>
        <taxon>Culicoidea</taxon>
        <taxon>Culicidae</taxon>
        <taxon>Anophelinae</taxon>
        <taxon>Anopheles</taxon>
    </lineage>
</organism>
<feature type="domain" description="Ral GTPase-activating protein subunit alpha/beta N-terminal" evidence="2">
    <location>
        <begin position="142"/>
        <end position="263"/>
    </location>
</feature>
<dbReference type="STRING" id="199890.A0A182PJ71"/>
<dbReference type="Pfam" id="PF20412">
    <property type="entry name" value="RALGAPB_N"/>
    <property type="match status" value="1"/>
</dbReference>
<dbReference type="GO" id="GO:0051056">
    <property type="term" value="P:regulation of small GTPase mediated signal transduction"/>
    <property type="evidence" value="ECO:0007669"/>
    <property type="project" value="InterPro"/>
</dbReference>